<name>A0A126V0B9_9RHOB</name>
<feature type="transmembrane region" description="Helical" evidence="1">
    <location>
        <begin position="17"/>
        <end position="37"/>
    </location>
</feature>
<evidence type="ECO:0000256" key="1">
    <source>
        <dbReference type="SAM" id="Phobius"/>
    </source>
</evidence>
<keyword evidence="4" id="KW-1185">Reference proteome</keyword>
<protein>
    <recommendedName>
        <fullName evidence="2">G domain-containing protein</fullName>
    </recommendedName>
</protein>
<dbReference type="GO" id="GO:0002098">
    <property type="term" value="P:tRNA wobble uridine modification"/>
    <property type="evidence" value="ECO:0007669"/>
    <property type="project" value="TreeGrafter"/>
</dbReference>
<dbReference type="PANTHER" id="PTHR42714">
    <property type="entry name" value="TRNA MODIFICATION GTPASE GTPBP3"/>
    <property type="match status" value="1"/>
</dbReference>
<organism evidence="3 4">
    <name type="scientific">Falsihalocynthiibacter arcticus</name>
    <dbReference type="NCBI Taxonomy" id="1579316"/>
    <lineage>
        <taxon>Bacteria</taxon>
        <taxon>Pseudomonadati</taxon>
        <taxon>Pseudomonadota</taxon>
        <taxon>Alphaproteobacteria</taxon>
        <taxon>Rhodobacterales</taxon>
        <taxon>Roseobacteraceae</taxon>
        <taxon>Falsihalocynthiibacter</taxon>
    </lineage>
</organism>
<gene>
    <name evidence="3" type="ORF">RC74_11085</name>
</gene>
<dbReference type="SUPFAM" id="SSF52540">
    <property type="entry name" value="P-loop containing nucleoside triphosphate hydrolases"/>
    <property type="match status" value="1"/>
</dbReference>
<proteinExistence type="predicted"/>
<sequence>MKLIERIRPALLRWDRLLAFAALAVPLVVVMVAGFAWMIEHGWVVEFIVASISLGGVVALIRSPRLWLRTKDTENTPRPNQMHARIDSSWSAREIEAFKAAQTFIEEKTRGPLPWEDLQPIAQEVIHMVASASGKGDQGVLNFTLPEALLLFDRVTIRLRSEIRDKVPFSDSISVGTLLWLWERRDIAWKVKKHGRNAWRVLRAIKSLPTAILREIEGVIAEGHSSFITSEGASIIQALLLEEVAAAAVELYSGRLRFSDSELLDLSLASSNLDRERLAASDMPLRIAVAGQLSVGKSSLINALLGSDLAEVDVIATTSEAKTYPINFEGVDSMLLDTPGLDGSLKPTKMVFDELSQADLIVWVVRASRPSREIDRSAIAALREIVSKDPRRRMPPFVVVVSCVDELQKSWPFPEGCLTEDAMESVSQVVLAVQQDIADPSATANTIPIVLTEPDWNVDRLRARIVSLIGPALNTQRNRLRIETKTTGGLKEAGRAGRGLRRALTAIGRKHSASDDQIDGNA</sequence>
<keyword evidence="1" id="KW-1133">Transmembrane helix</keyword>
<dbReference type="InterPro" id="IPR027417">
    <property type="entry name" value="P-loop_NTPase"/>
</dbReference>
<dbReference type="GO" id="GO:0005737">
    <property type="term" value="C:cytoplasm"/>
    <property type="evidence" value="ECO:0007669"/>
    <property type="project" value="TreeGrafter"/>
</dbReference>
<feature type="domain" description="G" evidence="2">
    <location>
        <begin position="286"/>
        <end position="387"/>
    </location>
</feature>
<dbReference type="GO" id="GO:0005525">
    <property type="term" value="F:GTP binding"/>
    <property type="evidence" value="ECO:0007669"/>
    <property type="project" value="InterPro"/>
</dbReference>
<keyword evidence="1" id="KW-0472">Membrane</keyword>
<keyword evidence="1" id="KW-0812">Transmembrane</keyword>
<dbReference type="EMBL" id="CP014327">
    <property type="protein sequence ID" value="AML51734.1"/>
    <property type="molecule type" value="Genomic_DNA"/>
</dbReference>
<accession>A0A126V0B9</accession>
<dbReference type="Pfam" id="PF01926">
    <property type="entry name" value="MMR_HSR1"/>
    <property type="match status" value="1"/>
</dbReference>
<dbReference type="Gene3D" id="3.40.50.300">
    <property type="entry name" value="P-loop containing nucleotide triphosphate hydrolases"/>
    <property type="match status" value="1"/>
</dbReference>
<reference evidence="3 4" key="1">
    <citation type="submission" date="2016-02" db="EMBL/GenBank/DDBJ databases">
        <title>Complete genome sequence of Halocynthiibacter arcticus PAMC 20958t from arctic marine sediment.</title>
        <authorList>
            <person name="Lee Y.M."/>
            <person name="Baek K."/>
            <person name="Lee H.K."/>
            <person name="Shin S.C."/>
        </authorList>
    </citation>
    <scope>NUCLEOTIDE SEQUENCE [LARGE SCALE GENOMIC DNA]</scope>
    <source>
        <strain evidence="3">PAMC 20958</strain>
    </source>
</reference>
<dbReference type="RefSeq" id="WP_039004189.1">
    <property type="nucleotide sequence ID" value="NZ_CP014327.1"/>
</dbReference>
<evidence type="ECO:0000259" key="2">
    <source>
        <dbReference type="Pfam" id="PF01926"/>
    </source>
</evidence>
<dbReference type="KEGG" id="hat:RC74_11085"/>
<dbReference type="PANTHER" id="PTHR42714:SF2">
    <property type="entry name" value="TRNA MODIFICATION GTPASE GTPBP3, MITOCHONDRIAL"/>
    <property type="match status" value="1"/>
</dbReference>
<evidence type="ECO:0000313" key="4">
    <source>
        <dbReference type="Proteomes" id="UP000070371"/>
    </source>
</evidence>
<evidence type="ECO:0000313" key="3">
    <source>
        <dbReference type="EMBL" id="AML51734.1"/>
    </source>
</evidence>
<feature type="transmembrane region" description="Helical" evidence="1">
    <location>
        <begin position="43"/>
        <end position="61"/>
    </location>
</feature>
<dbReference type="GO" id="GO:0030488">
    <property type="term" value="P:tRNA methylation"/>
    <property type="evidence" value="ECO:0007669"/>
    <property type="project" value="TreeGrafter"/>
</dbReference>
<dbReference type="AlphaFoldDB" id="A0A126V0B9"/>
<dbReference type="Proteomes" id="UP000070371">
    <property type="component" value="Chromosome"/>
</dbReference>
<dbReference type="STRING" id="1579316.RC74_11085"/>
<dbReference type="OrthoDB" id="238366at2"/>
<dbReference type="InterPro" id="IPR006073">
    <property type="entry name" value="GTP-bd"/>
</dbReference>